<dbReference type="Gene3D" id="3.40.190.170">
    <property type="entry name" value="Bacterial extracellular solute-binding protein, family 7"/>
    <property type="match status" value="1"/>
</dbReference>
<evidence type="ECO:0000256" key="3">
    <source>
        <dbReference type="ARBA" id="ARBA00022729"/>
    </source>
</evidence>
<evidence type="ECO:0000313" key="6">
    <source>
        <dbReference type="Proteomes" id="UP000186002"/>
    </source>
</evidence>
<dbReference type="RefSeq" id="WP_073015316.1">
    <property type="nucleotide sequence ID" value="NZ_FRBW01000006.1"/>
</dbReference>
<reference evidence="5 6" key="1">
    <citation type="submission" date="2016-11" db="EMBL/GenBank/DDBJ databases">
        <authorList>
            <person name="Jaros S."/>
            <person name="Januszkiewicz K."/>
            <person name="Wedrychowicz H."/>
        </authorList>
    </citation>
    <scope>NUCLEOTIDE SEQUENCE [LARGE SCALE GENOMIC DNA]</scope>
    <source>
        <strain evidence="5 6">DSM 22153</strain>
    </source>
</reference>
<dbReference type="InterPro" id="IPR004682">
    <property type="entry name" value="TRAP_DctP"/>
</dbReference>
<dbReference type="InterPro" id="IPR018389">
    <property type="entry name" value="DctP_fam"/>
</dbReference>
<accession>A0A1M7P991</accession>
<name>A0A1M7P991_9HYPH</name>
<dbReference type="EMBL" id="FRBW01000006">
    <property type="protein sequence ID" value="SHN12805.1"/>
    <property type="molecule type" value="Genomic_DNA"/>
</dbReference>
<evidence type="ECO:0000256" key="4">
    <source>
        <dbReference type="SAM" id="SignalP"/>
    </source>
</evidence>
<dbReference type="CDD" id="cd13603">
    <property type="entry name" value="PBP2_TRAP_Siap_TeaA_like"/>
    <property type="match status" value="1"/>
</dbReference>
<evidence type="ECO:0000256" key="1">
    <source>
        <dbReference type="ARBA" id="ARBA00009023"/>
    </source>
</evidence>
<dbReference type="OrthoDB" id="8673861at2"/>
<evidence type="ECO:0000256" key="2">
    <source>
        <dbReference type="ARBA" id="ARBA00022448"/>
    </source>
</evidence>
<protein>
    <submittedName>
        <fullName evidence="5">Tripartite ATP-independent transporter solute receptor, DctP family</fullName>
    </submittedName>
</protein>
<keyword evidence="2" id="KW-0813">Transport</keyword>
<dbReference type="GO" id="GO:0055085">
    <property type="term" value="P:transmembrane transport"/>
    <property type="evidence" value="ECO:0007669"/>
    <property type="project" value="InterPro"/>
</dbReference>
<dbReference type="PIRSF" id="PIRSF006470">
    <property type="entry name" value="DctB"/>
    <property type="match status" value="1"/>
</dbReference>
<comment type="similarity">
    <text evidence="1">Belongs to the bacterial solute-binding protein 7 family.</text>
</comment>
<dbReference type="InterPro" id="IPR038404">
    <property type="entry name" value="TRAP_DctP_sf"/>
</dbReference>
<keyword evidence="3 4" id="KW-0732">Signal</keyword>
<proteinExistence type="inferred from homology"/>
<dbReference type="AlphaFoldDB" id="A0A1M7P991"/>
<keyword evidence="6" id="KW-1185">Reference proteome</keyword>
<organism evidence="5 6">
    <name type="scientific">Roseibium suaedae</name>
    <dbReference type="NCBI Taxonomy" id="735517"/>
    <lineage>
        <taxon>Bacteria</taxon>
        <taxon>Pseudomonadati</taxon>
        <taxon>Pseudomonadota</taxon>
        <taxon>Alphaproteobacteria</taxon>
        <taxon>Hyphomicrobiales</taxon>
        <taxon>Stappiaceae</taxon>
        <taxon>Roseibium</taxon>
    </lineage>
</organism>
<dbReference type="PANTHER" id="PTHR33376:SF7">
    <property type="entry name" value="C4-DICARBOXYLATE-BINDING PROTEIN DCTB"/>
    <property type="match status" value="1"/>
</dbReference>
<feature type="signal peptide" evidence="4">
    <location>
        <begin position="1"/>
        <end position="21"/>
    </location>
</feature>
<gene>
    <name evidence="5" type="ORF">SAMN05444272_4185</name>
</gene>
<feature type="chain" id="PRO_5012071003" evidence="4">
    <location>
        <begin position="22"/>
        <end position="323"/>
    </location>
</feature>
<dbReference type="NCBIfam" id="TIGR00787">
    <property type="entry name" value="dctP"/>
    <property type="match status" value="1"/>
</dbReference>
<dbReference type="GO" id="GO:0030288">
    <property type="term" value="C:outer membrane-bounded periplasmic space"/>
    <property type="evidence" value="ECO:0007669"/>
    <property type="project" value="InterPro"/>
</dbReference>
<dbReference type="STRING" id="735517.SAMN05444272_4185"/>
<evidence type="ECO:0000313" key="5">
    <source>
        <dbReference type="EMBL" id="SHN12805.1"/>
    </source>
</evidence>
<dbReference type="NCBIfam" id="NF037995">
    <property type="entry name" value="TRAP_S1"/>
    <property type="match status" value="1"/>
</dbReference>
<dbReference type="Proteomes" id="UP000186002">
    <property type="component" value="Unassembled WGS sequence"/>
</dbReference>
<dbReference type="Pfam" id="PF03480">
    <property type="entry name" value="DctP"/>
    <property type="match status" value="1"/>
</dbReference>
<sequence>MKALSIFAAVAALCVALPAHAADYTAKLSLDVQEGNPKYVAAEGFAKKVAEATNGSVEIKLFANGLLGGETESAEGMRLGSVEMGIITSSVFASWIPEVQVLDLPFLFRNDEHVVASNALLTDRLKDKFEAQGFHLLGFSINGARQPMSTFPIEKPEDVKGKKMRVLQSPIHIALWNQMGANPVAIPAAEVYNSMQTGVVDYFDNTATNYLTFKFYEVAPHYTDLRHIYAIGAWVVSKTWWDNLPAESQEAISAAAIEAQRDLPPMQAKVDAQSLAEAVKNGATIHEVADKEAWRSLMRPVWDEFIPKIPDAQQTIEAIEAIQ</sequence>
<keyword evidence="5" id="KW-0675">Receptor</keyword>
<dbReference type="PANTHER" id="PTHR33376">
    <property type="match status" value="1"/>
</dbReference>